<dbReference type="Proteomes" id="UP000235682">
    <property type="component" value="Unassembled WGS sequence"/>
</dbReference>
<evidence type="ECO:0000313" key="2">
    <source>
        <dbReference type="EMBL" id="PMC58489.1"/>
    </source>
</evidence>
<organism evidence="2 3">
    <name type="scientific">Dolosicoccus paucivorans</name>
    <dbReference type="NCBI Taxonomy" id="84521"/>
    <lineage>
        <taxon>Bacteria</taxon>
        <taxon>Bacillati</taxon>
        <taxon>Bacillota</taxon>
        <taxon>Bacilli</taxon>
        <taxon>Lactobacillales</taxon>
        <taxon>Aerococcaceae</taxon>
        <taxon>Dolosicoccus</taxon>
    </lineage>
</organism>
<evidence type="ECO:0000313" key="3">
    <source>
        <dbReference type="Proteomes" id="UP000235682"/>
    </source>
</evidence>
<dbReference type="InterPro" id="IPR036928">
    <property type="entry name" value="AS_sf"/>
</dbReference>
<gene>
    <name evidence="2" type="ORF">CJ205_03890</name>
</gene>
<dbReference type="RefSeq" id="WP_102227754.1">
    <property type="nucleotide sequence ID" value="NZ_PNFY01000016.1"/>
</dbReference>
<accession>A0A2N6SN51</accession>
<evidence type="ECO:0000259" key="1">
    <source>
        <dbReference type="Pfam" id="PF01425"/>
    </source>
</evidence>
<dbReference type="AlphaFoldDB" id="A0A2N6SN51"/>
<keyword evidence="3" id="KW-1185">Reference proteome</keyword>
<dbReference type="PANTHER" id="PTHR46310">
    <property type="entry name" value="AMIDASE 1"/>
    <property type="match status" value="1"/>
</dbReference>
<proteinExistence type="predicted"/>
<feature type="domain" description="Amidase" evidence="1">
    <location>
        <begin position="33"/>
        <end position="397"/>
    </location>
</feature>
<dbReference type="OrthoDB" id="9811471at2"/>
<dbReference type="STRING" id="84521.SAMN04487994_10714"/>
<dbReference type="Pfam" id="PF01425">
    <property type="entry name" value="Amidase"/>
    <property type="match status" value="1"/>
</dbReference>
<dbReference type="InterPro" id="IPR023631">
    <property type="entry name" value="Amidase_dom"/>
</dbReference>
<dbReference type="SUPFAM" id="SSF75304">
    <property type="entry name" value="Amidase signature (AS) enzymes"/>
    <property type="match status" value="1"/>
</dbReference>
<name>A0A2N6SN51_9LACT</name>
<reference evidence="2 3" key="1">
    <citation type="submission" date="2017-09" db="EMBL/GenBank/DDBJ databases">
        <title>Bacterial strain isolated from the female urinary microbiota.</title>
        <authorList>
            <person name="Thomas-White K."/>
            <person name="Kumar N."/>
            <person name="Forster S."/>
            <person name="Putonti C."/>
            <person name="Lawley T."/>
            <person name="Wolfe A.J."/>
        </authorList>
    </citation>
    <scope>NUCLEOTIDE SEQUENCE [LARGE SCALE GENOMIC DNA]</scope>
    <source>
        <strain evidence="2 3">UMB0852</strain>
    </source>
</reference>
<protein>
    <recommendedName>
        <fullName evidence="1">Amidase domain-containing protein</fullName>
    </recommendedName>
</protein>
<dbReference type="EMBL" id="PNHE01000012">
    <property type="protein sequence ID" value="PMC58489.1"/>
    <property type="molecule type" value="Genomic_DNA"/>
</dbReference>
<comment type="caution">
    <text evidence="2">The sequence shown here is derived from an EMBL/GenBank/DDBJ whole genome shotgun (WGS) entry which is preliminary data.</text>
</comment>
<dbReference type="Gene3D" id="3.90.1300.10">
    <property type="entry name" value="Amidase signature (AS) domain"/>
    <property type="match status" value="1"/>
</dbReference>
<sequence length="405" mass="45277">MKDYTLFAKEKLTVSKEPPYDPFMCFVRENHIAKKATGQGELSGYVFSAKDVFTVKGSTFGNGHPDYLKWNQPDAFTATGIEVLLDHGADLVGKTVCDELCYSISGENWHYGSPLNPYDIRRYTGGSSSGSCASVAGELVDFSIGSDCLGSVRVPASYTNLYGMRPTLHRVDNTGEAPYCDSMDVLGYAAKEVEVFQKVSDVLLGEDEDDFNIKRIWIPQDLWSVIDQEVYHSVRPILERLKKSSYEVIEETFAPQIDEWVKTFQIVQGYEVWGSYKAFIEEMDPFISPGPKGRLETASQITKDQYEEQVDKMKQIAEYIHQQLGSDTLLVLPTASSVAPLRTDDLEEINYYRAQSSKFLCISALSGTPQLTAPWVFHEGAPFGISFIGPKGSDRKLIEIALSFE</sequence>
<dbReference type="PANTHER" id="PTHR46310:SF7">
    <property type="entry name" value="AMIDASE 1"/>
    <property type="match status" value="1"/>
</dbReference>